<dbReference type="CDD" id="cd10551">
    <property type="entry name" value="PsrB"/>
    <property type="match status" value="1"/>
</dbReference>
<keyword evidence="4" id="KW-0411">Iron-sulfur</keyword>
<keyword evidence="1" id="KW-0004">4Fe-4S</keyword>
<dbReference type="EMBL" id="MFSR01000097">
    <property type="protein sequence ID" value="OGI37173.1"/>
    <property type="molecule type" value="Genomic_DNA"/>
</dbReference>
<dbReference type="PROSITE" id="PS00198">
    <property type="entry name" value="4FE4S_FER_1"/>
    <property type="match status" value="1"/>
</dbReference>
<evidence type="ECO:0000256" key="1">
    <source>
        <dbReference type="ARBA" id="ARBA00022485"/>
    </source>
</evidence>
<feature type="domain" description="4Fe-4S ferredoxin-type" evidence="5">
    <location>
        <begin position="77"/>
        <end position="106"/>
    </location>
</feature>
<feature type="domain" description="4Fe-4S ferredoxin-type" evidence="5">
    <location>
        <begin position="44"/>
        <end position="75"/>
    </location>
</feature>
<keyword evidence="3" id="KW-0408">Iron</keyword>
<evidence type="ECO:0000313" key="7">
    <source>
        <dbReference type="Proteomes" id="UP000179334"/>
    </source>
</evidence>
<evidence type="ECO:0000259" key="5">
    <source>
        <dbReference type="PROSITE" id="PS51379"/>
    </source>
</evidence>
<evidence type="ECO:0000313" key="6">
    <source>
        <dbReference type="EMBL" id="OGI37173.1"/>
    </source>
</evidence>
<dbReference type="GO" id="GO:0046872">
    <property type="term" value="F:metal ion binding"/>
    <property type="evidence" value="ECO:0007669"/>
    <property type="project" value="UniProtKB-KW"/>
</dbReference>
<evidence type="ECO:0000256" key="2">
    <source>
        <dbReference type="ARBA" id="ARBA00022723"/>
    </source>
</evidence>
<organism evidence="6 7">
    <name type="scientific">Candidatus Muproteobacteria bacterium RBG_16_64_10</name>
    <dbReference type="NCBI Taxonomy" id="1817757"/>
    <lineage>
        <taxon>Bacteria</taxon>
        <taxon>Pseudomonadati</taxon>
        <taxon>Pseudomonadota</taxon>
        <taxon>Candidatus Muproteobacteria</taxon>
    </lineage>
</organism>
<proteinExistence type="predicted"/>
<dbReference type="PROSITE" id="PS51379">
    <property type="entry name" value="4FE4S_FER_2"/>
    <property type="match status" value="3"/>
</dbReference>
<dbReference type="InterPro" id="IPR017900">
    <property type="entry name" value="4Fe4S_Fe_S_CS"/>
</dbReference>
<feature type="non-terminal residue" evidence="6">
    <location>
        <position position="145"/>
    </location>
</feature>
<gene>
    <name evidence="6" type="ORF">A2V91_06685</name>
</gene>
<name>A0A1F6SWD3_9PROT</name>
<reference evidence="6 7" key="1">
    <citation type="journal article" date="2016" name="Nat. Commun.">
        <title>Thousands of microbial genomes shed light on interconnected biogeochemical processes in an aquifer system.</title>
        <authorList>
            <person name="Anantharaman K."/>
            <person name="Brown C.T."/>
            <person name="Hug L.A."/>
            <person name="Sharon I."/>
            <person name="Castelle C.J."/>
            <person name="Probst A.J."/>
            <person name="Thomas B.C."/>
            <person name="Singh A."/>
            <person name="Wilkins M.J."/>
            <person name="Karaoz U."/>
            <person name="Brodie E.L."/>
            <person name="Williams K.H."/>
            <person name="Hubbard S.S."/>
            <person name="Banfield J.F."/>
        </authorList>
    </citation>
    <scope>NUCLEOTIDE SEQUENCE [LARGE SCALE GENOMIC DNA]</scope>
</reference>
<feature type="domain" description="4Fe-4S ferredoxin-type" evidence="5">
    <location>
        <begin position="1"/>
        <end position="29"/>
    </location>
</feature>
<dbReference type="InterPro" id="IPR017896">
    <property type="entry name" value="4Fe4S_Fe-S-bd"/>
</dbReference>
<comment type="caution">
    <text evidence="6">The sequence shown here is derived from an EMBL/GenBank/DDBJ whole genome shotgun (WGS) entry which is preliminary data.</text>
</comment>
<keyword evidence="2" id="KW-0479">Metal-binding</keyword>
<dbReference type="Proteomes" id="UP000179334">
    <property type="component" value="Unassembled WGS sequence"/>
</dbReference>
<protein>
    <submittedName>
        <fullName evidence="6">Tetrathionate reductase</fullName>
    </submittedName>
</protein>
<sequence>MVIDTRQCIGCQDCVVACNIENNVPPGQRRDWVRTEVKGRFPDLSMKFYSERCNHCDEPPCVPVCPVGASHVSTLGKTVQIHYDKCIKCGLCVEACPYQARFMNELRDGTADKCTFCAHRLKEGKEPACAAVCPTKAIFFGDLDN</sequence>
<dbReference type="AlphaFoldDB" id="A0A1F6SWD3"/>
<accession>A0A1F6SWD3</accession>
<dbReference type="GO" id="GO:0051539">
    <property type="term" value="F:4 iron, 4 sulfur cluster binding"/>
    <property type="evidence" value="ECO:0007669"/>
    <property type="project" value="UniProtKB-KW"/>
</dbReference>
<dbReference type="PANTHER" id="PTHR43177">
    <property type="entry name" value="PROTEIN NRFC"/>
    <property type="match status" value="1"/>
</dbReference>
<evidence type="ECO:0000256" key="4">
    <source>
        <dbReference type="ARBA" id="ARBA00023014"/>
    </source>
</evidence>
<dbReference type="Pfam" id="PF13247">
    <property type="entry name" value="Fer4_11"/>
    <property type="match status" value="1"/>
</dbReference>
<dbReference type="InterPro" id="IPR050954">
    <property type="entry name" value="ET_IronSulfur_Cluster-Binding"/>
</dbReference>
<dbReference type="Gene3D" id="3.30.70.20">
    <property type="match status" value="2"/>
</dbReference>
<dbReference type="PANTHER" id="PTHR43177:SF3">
    <property type="entry name" value="PROTEIN NRFC HOMOLOG"/>
    <property type="match status" value="1"/>
</dbReference>
<evidence type="ECO:0000256" key="3">
    <source>
        <dbReference type="ARBA" id="ARBA00023004"/>
    </source>
</evidence>
<dbReference type="SUPFAM" id="SSF54862">
    <property type="entry name" value="4Fe-4S ferredoxins"/>
    <property type="match status" value="1"/>
</dbReference>